<protein>
    <recommendedName>
        <fullName evidence="1">Mor transcription activator domain-containing protein</fullName>
    </recommendedName>
</protein>
<dbReference type="AlphaFoldDB" id="Q7MJK1"/>
<dbReference type="PATRIC" id="fig|196600.6.peg.2179"/>
<dbReference type="EMBL" id="BA000037">
    <property type="protein sequence ID" value="BAC94924.1"/>
    <property type="molecule type" value="Genomic_DNA"/>
</dbReference>
<dbReference type="InterPro" id="IPR009057">
    <property type="entry name" value="Homeodomain-like_sf"/>
</dbReference>
<dbReference type="Pfam" id="PF08765">
    <property type="entry name" value="Mor"/>
    <property type="match status" value="1"/>
</dbReference>
<dbReference type="InterPro" id="IPR014875">
    <property type="entry name" value="Mor_transcription_activator"/>
</dbReference>
<name>Q7MJK1_VIBVY</name>
<dbReference type="RefSeq" id="WP_011150673.1">
    <property type="nucleotide sequence ID" value="NC_005139.1"/>
</dbReference>
<dbReference type="SUPFAM" id="SSF46689">
    <property type="entry name" value="Homeodomain-like"/>
    <property type="match status" value="1"/>
</dbReference>
<reference evidence="2 3" key="1">
    <citation type="journal article" date="2003" name="Genome Res.">
        <title>Comparative genome analysis of Vibrio vulnificus, a marine pathogen.</title>
        <authorList>
            <person name="Chen C.Y."/>
            <person name="Wu K.M."/>
            <person name="Chang Y.C."/>
            <person name="Chang C.H."/>
            <person name="Tsai H.C."/>
            <person name="Liao T.L."/>
            <person name="Liu Y.M."/>
            <person name="Chen H.J."/>
            <person name="Shen A.B."/>
            <person name="Li J.C."/>
            <person name="Su T.L."/>
            <person name="Shao C.P."/>
            <person name="Lee C.T."/>
            <person name="Hor L.I."/>
            <person name="Tsai S.F."/>
        </authorList>
    </citation>
    <scope>NUCLEOTIDE SEQUENCE [LARGE SCALE GENOMIC DNA]</scope>
    <source>
        <strain evidence="2 3">YJ016</strain>
    </source>
</reference>
<organism evidence="2 3">
    <name type="scientific">Vibrio vulnificus (strain YJ016)</name>
    <dbReference type="NCBI Taxonomy" id="196600"/>
    <lineage>
        <taxon>Bacteria</taxon>
        <taxon>Pseudomonadati</taxon>
        <taxon>Pseudomonadota</taxon>
        <taxon>Gammaproteobacteria</taxon>
        <taxon>Vibrionales</taxon>
        <taxon>Vibrionaceae</taxon>
        <taxon>Vibrio</taxon>
    </lineage>
</organism>
<dbReference type="KEGG" id="vvy:VV2160"/>
<dbReference type="Proteomes" id="UP000002675">
    <property type="component" value="Chromosome I"/>
</dbReference>
<feature type="domain" description="Mor transcription activator" evidence="1">
    <location>
        <begin position="43"/>
        <end position="119"/>
    </location>
</feature>
<dbReference type="PANTHER" id="PTHR37812:SF1">
    <property type="entry name" value="MU-LIKE PROPHAGE FLUMU PROTEIN C"/>
    <property type="match status" value="1"/>
</dbReference>
<evidence type="ECO:0000313" key="3">
    <source>
        <dbReference type="Proteomes" id="UP000002675"/>
    </source>
</evidence>
<evidence type="ECO:0000313" key="2">
    <source>
        <dbReference type="EMBL" id="BAC94924.1"/>
    </source>
</evidence>
<dbReference type="Gene3D" id="1.10.10.60">
    <property type="entry name" value="Homeodomain-like"/>
    <property type="match status" value="1"/>
</dbReference>
<proteinExistence type="predicted"/>
<sequence length="136" mass="15775">MLTRNTMEWSDLVQREGFCELLEGMMKNDDGMVGQYYLSLKEIAEKHGIDEQAFVLFFVALCELMGGFQVYFPKKSKLENTIKKHLIFSEFDGQNYADLARKYRISEDVARKYIREVGSTMKALRNDVAPLISKDK</sequence>
<dbReference type="InterPro" id="IPR052411">
    <property type="entry name" value="c-mor_Regulatory_Protein"/>
</dbReference>
<evidence type="ECO:0000259" key="1">
    <source>
        <dbReference type="Pfam" id="PF08765"/>
    </source>
</evidence>
<dbReference type="PANTHER" id="PTHR37812">
    <property type="entry name" value="MU-LIKE PROPHAGE FLUMU PROTEIN C"/>
    <property type="match status" value="1"/>
</dbReference>
<gene>
    <name evidence="2" type="ordered locus">VV2160</name>
</gene>
<accession>Q7MJK1</accession>
<dbReference type="HOGENOM" id="CLU_1874611_0_0_6"/>